<evidence type="ECO:0000256" key="6">
    <source>
        <dbReference type="ARBA" id="ARBA00023125"/>
    </source>
</evidence>
<dbReference type="SUPFAM" id="SSF47370">
    <property type="entry name" value="Bromodomain"/>
    <property type="match status" value="1"/>
</dbReference>
<dbReference type="STRING" id="10141.ENSCPOP00000021541"/>
<dbReference type="InterPro" id="IPR004865">
    <property type="entry name" value="HSR_dom"/>
</dbReference>
<dbReference type="OMA" id="KKLAGMW"/>
<evidence type="ECO:0000256" key="2">
    <source>
        <dbReference type="ARBA" id="ARBA00022723"/>
    </source>
</evidence>
<dbReference type="FunFam" id="3.30.40.10:FF:000294">
    <property type="entry name" value="Nuclear autoantigen Sp-100"/>
    <property type="match status" value="1"/>
</dbReference>
<dbReference type="CDD" id="cd15626">
    <property type="entry name" value="PHD_SP110_140"/>
    <property type="match status" value="1"/>
</dbReference>
<dbReference type="PANTHER" id="PTHR46386:SF1">
    <property type="entry name" value="NUCLEAR BODY PROTEIN SP140-LIKE PROTEIN"/>
    <property type="match status" value="1"/>
</dbReference>
<feature type="compositionally biased region" description="Basic and acidic residues" evidence="8">
    <location>
        <begin position="135"/>
        <end position="149"/>
    </location>
</feature>
<dbReference type="Bgee" id="ENSCPOG00000038210">
    <property type="expression patterns" value="Expressed in liver and 12 other cell types or tissues"/>
</dbReference>
<reference evidence="12" key="2">
    <citation type="submission" date="2025-08" db="UniProtKB">
        <authorList>
            <consortium name="Ensembl"/>
        </authorList>
    </citation>
    <scope>IDENTIFICATION</scope>
    <source>
        <strain evidence="12">2N</strain>
    </source>
</reference>
<evidence type="ECO:0000256" key="3">
    <source>
        <dbReference type="ARBA" id="ARBA00022771"/>
    </source>
</evidence>
<dbReference type="InParanoid" id="A0A286X7Y1"/>
<dbReference type="InterPro" id="IPR019787">
    <property type="entry name" value="Znf_PHD-finger"/>
</dbReference>
<feature type="domain" description="HSR" evidence="11">
    <location>
        <begin position="8"/>
        <end position="122"/>
    </location>
</feature>
<evidence type="ECO:0000256" key="5">
    <source>
        <dbReference type="ARBA" id="ARBA00023117"/>
    </source>
</evidence>
<evidence type="ECO:0000256" key="1">
    <source>
        <dbReference type="ARBA" id="ARBA00022553"/>
    </source>
</evidence>
<dbReference type="InterPro" id="IPR011011">
    <property type="entry name" value="Znf_FYVE_PHD"/>
</dbReference>
<keyword evidence="6" id="KW-0238">DNA-binding</keyword>
<evidence type="ECO:0000256" key="8">
    <source>
        <dbReference type="SAM" id="MobiDB-lite"/>
    </source>
</evidence>
<feature type="compositionally biased region" description="Basic and acidic residues" evidence="8">
    <location>
        <begin position="423"/>
        <end position="437"/>
    </location>
</feature>
<accession>A0A286X7Y1</accession>
<evidence type="ECO:0000259" key="10">
    <source>
        <dbReference type="PROSITE" id="PS50864"/>
    </source>
</evidence>
<evidence type="ECO:0000313" key="13">
    <source>
        <dbReference type="Proteomes" id="UP000005447"/>
    </source>
</evidence>
<feature type="domain" description="SAND" evidence="10">
    <location>
        <begin position="534"/>
        <end position="615"/>
    </location>
</feature>
<dbReference type="AlphaFoldDB" id="A0A286X7Y1"/>
<dbReference type="InterPro" id="IPR019786">
    <property type="entry name" value="Zinc_finger_PHD-type_CS"/>
</dbReference>
<keyword evidence="1" id="KW-0597">Phosphoprotein</keyword>
<name>A0A286X7Y1_CAVPO</name>
<dbReference type="InterPro" id="IPR043563">
    <property type="entry name" value="Sp110/Sp140/Sp140L-like"/>
</dbReference>
<dbReference type="SUPFAM" id="SSF63763">
    <property type="entry name" value="SAND domain-like"/>
    <property type="match status" value="1"/>
</dbReference>
<organism evidence="12 13">
    <name type="scientific">Cavia porcellus</name>
    <name type="common">Guinea pig</name>
    <dbReference type="NCBI Taxonomy" id="10141"/>
    <lineage>
        <taxon>Eukaryota</taxon>
        <taxon>Metazoa</taxon>
        <taxon>Chordata</taxon>
        <taxon>Craniata</taxon>
        <taxon>Vertebrata</taxon>
        <taxon>Euteleostomi</taxon>
        <taxon>Mammalia</taxon>
        <taxon>Eutheria</taxon>
        <taxon>Euarchontoglires</taxon>
        <taxon>Glires</taxon>
        <taxon>Rodentia</taxon>
        <taxon>Hystricomorpha</taxon>
        <taxon>Caviidae</taxon>
        <taxon>Cavia</taxon>
    </lineage>
</organism>
<evidence type="ECO:0008006" key="14">
    <source>
        <dbReference type="Google" id="ProtNLM"/>
    </source>
</evidence>
<dbReference type="SMART" id="SM00249">
    <property type="entry name" value="PHD"/>
    <property type="match status" value="1"/>
</dbReference>
<reference evidence="13" key="1">
    <citation type="journal article" date="2011" name="Nature">
        <title>A high-resolution map of human evolutionary constraint using 29 mammals.</title>
        <authorList>
            <person name="Lindblad-Toh K."/>
            <person name="Garber M."/>
            <person name="Zuk O."/>
            <person name="Lin M.F."/>
            <person name="Parker B.J."/>
            <person name="Washietl S."/>
            <person name="Kheradpour P."/>
            <person name="Ernst J."/>
            <person name="Jordan G."/>
            <person name="Mauceli E."/>
            <person name="Ward L.D."/>
            <person name="Lowe C.B."/>
            <person name="Holloway A.K."/>
            <person name="Clamp M."/>
            <person name="Gnerre S."/>
            <person name="Alfoldi J."/>
            <person name="Beal K."/>
            <person name="Chang J."/>
            <person name="Clawson H."/>
            <person name="Cuff J."/>
            <person name="Di Palma F."/>
            <person name="Fitzgerald S."/>
            <person name="Flicek P."/>
            <person name="Guttman M."/>
            <person name="Hubisz M.J."/>
            <person name="Jaffe D.B."/>
            <person name="Jungreis I."/>
            <person name="Kent W.J."/>
            <person name="Kostka D."/>
            <person name="Lara M."/>
            <person name="Martins A.L."/>
            <person name="Massingham T."/>
            <person name="Moltke I."/>
            <person name="Raney B.J."/>
            <person name="Rasmussen M.D."/>
            <person name="Robinson J."/>
            <person name="Stark A."/>
            <person name="Vilella A.J."/>
            <person name="Wen J."/>
            <person name="Xie X."/>
            <person name="Zody M.C."/>
            <person name="Baldwin J."/>
            <person name="Bloom T."/>
            <person name="Chin C.W."/>
            <person name="Heiman D."/>
            <person name="Nicol R."/>
            <person name="Nusbaum C."/>
            <person name="Young S."/>
            <person name="Wilkinson J."/>
            <person name="Worley K.C."/>
            <person name="Kovar C.L."/>
            <person name="Muzny D.M."/>
            <person name="Gibbs R.A."/>
            <person name="Cree A."/>
            <person name="Dihn H.H."/>
            <person name="Fowler G."/>
            <person name="Jhangiani S."/>
            <person name="Joshi V."/>
            <person name="Lee S."/>
            <person name="Lewis L.R."/>
            <person name="Nazareth L.V."/>
            <person name="Okwuonu G."/>
            <person name="Santibanez J."/>
            <person name="Warren W.C."/>
            <person name="Mardis E.R."/>
            <person name="Weinstock G.M."/>
            <person name="Wilson R.K."/>
            <person name="Delehaunty K."/>
            <person name="Dooling D."/>
            <person name="Fronik C."/>
            <person name="Fulton L."/>
            <person name="Fulton B."/>
            <person name="Graves T."/>
            <person name="Minx P."/>
            <person name="Sodergren E."/>
            <person name="Birney E."/>
            <person name="Margulies E.H."/>
            <person name="Herrero J."/>
            <person name="Green E.D."/>
            <person name="Haussler D."/>
            <person name="Siepel A."/>
            <person name="Goldman N."/>
            <person name="Pollard K.S."/>
            <person name="Pedersen J.S."/>
            <person name="Lander E.S."/>
            <person name="Kellis M."/>
        </authorList>
    </citation>
    <scope>NUCLEOTIDE SEQUENCE [LARGE SCALE GENOMIC DNA]</scope>
    <source>
        <strain evidence="13">2N</strain>
    </source>
</reference>
<keyword evidence="3 7" id="KW-0863">Zinc-finger</keyword>
<dbReference type="PROSITE" id="PS50864">
    <property type="entry name" value="SAND"/>
    <property type="match status" value="1"/>
</dbReference>
<dbReference type="GO" id="GO:0000981">
    <property type="term" value="F:DNA-binding transcription factor activity, RNA polymerase II-specific"/>
    <property type="evidence" value="ECO:0007669"/>
    <property type="project" value="TreeGrafter"/>
</dbReference>
<dbReference type="Gene3D" id="3.10.390.10">
    <property type="entry name" value="SAND domain-like"/>
    <property type="match status" value="1"/>
</dbReference>
<evidence type="ECO:0000313" key="12">
    <source>
        <dbReference type="Ensembl" id="ENSCPOP00000021541.1"/>
    </source>
</evidence>
<sequence>MASGGRELSGRTFTDVQDTEDPVQIVFKYFKTNKVRISYAIQKSFPFLEGLRDRELITNKMYDDYQESCKHLVPVQKVMYDVLNELEKKFDLAVLDALFSEVNRAEYPDLIHIYKDFQNMIHDKLCLPEGDGEEREERSHTQLRLEEGTGRNSASRSLTWSLPEPSADGKNLTENGLPGCSHEREQINGLQEEATRERKDAPRSHQTDDQTAQESAPGESFEEVPVDSDISLEPPSPPPYDNKRTEQHSQDIQMKSCSVPLVDIKKEKPFYSEDEQRTRTRAKYQATDVIVISSDDSEELSDEDNFPKASTSALRSQCEIRIQGLLESNEEKETQEATHSYQIKPKPMNFRDSPTFRSPLKRERRRIYVSSESSEEEMLPKVTFCTPERRSGQNTMGAELQETGNKCFCVMCCSDRVPEGQEARMESRQASSRRDAADVGNNSTLGKDIGKKRTKKGYTCKIKALQKRKRKRKDSLRLASHGPDLPGRKRGRNRLLSSGSNGSLRKRGWSKGIKIVTSKLLRRVRKRGPRIPKELNANFYTPELPVTCGDAKATLMREVFKQGVWKKSIRSEDGKWYTPKEFEVAGGRASSKNWKISVRCHGWTLRELMEKGILPDPPTKWRKKRTLDSDIHTFVDPYPQNSNECEVCHQGGKLYCCDTCSKSFHENCHIPPVEIERDPWSCIFCKTKAIRKRCRESPKCHQESEVLMKRMDNEEKLKCELLLLKVCCSVERNPFTTQCHMQETAGDQQKCLHLDEIKTELNEKKYVLVKEFVQDIRCMFQSYKALDENYVTVARNLEAKFEKNFKNIFGIQERTPNNYLSPGLGPFSH</sequence>
<dbReference type="VEuPathDB" id="HostDB:ENSCPOG00000038210"/>
<evidence type="ECO:0000259" key="9">
    <source>
        <dbReference type="PROSITE" id="PS50016"/>
    </source>
</evidence>
<feature type="compositionally biased region" description="Low complexity" evidence="8">
    <location>
        <begin position="494"/>
        <end position="503"/>
    </location>
</feature>
<dbReference type="InterPro" id="IPR036427">
    <property type="entry name" value="Bromodomain-like_sf"/>
</dbReference>
<dbReference type="InterPro" id="IPR010919">
    <property type="entry name" value="SAND-like_dom_sf"/>
</dbReference>
<keyword evidence="2" id="KW-0479">Metal-binding</keyword>
<dbReference type="GO" id="GO:0008270">
    <property type="term" value="F:zinc ion binding"/>
    <property type="evidence" value="ECO:0007669"/>
    <property type="project" value="UniProtKB-KW"/>
</dbReference>
<gene>
    <name evidence="12" type="primary">LOC100727417</name>
</gene>
<dbReference type="PROSITE" id="PS51414">
    <property type="entry name" value="HSR"/>
    <property type="match status" value="1"/>
</dbReference>
<feature type="region of interest" description="Disordered" evidence="8">
    <location>
        <begin position="423"/>
        <end position="452"/>
    </location>
</feature>
<dbReference type="PROSITE" id="PS01359">
    <property type="entry name" value="ZF_PHD_1"/>
    <property type="match status" value="1"/>
</dbReference>
<dbReference type="GeneTree" id="ENSGT00940000162212"/>
<dbReference type="EMBL" id="AAKN02019338">
    <property type="status" value="NOT_ANNOTATED_CDS"/>
    <property type="molecule type" value="Genomic_DNA"/>
</dbReference>
<feature type="compositionally biased region" description="Basic residues" evidence="8">
    <location>
        <begin position="464"/>
        <end position="474"/>
    </location>
</feature>
<dbReference type="PROSITE" id="PS50016">
    <property type="entry name" value="ZF_PHD_2"/>
    <property type="match status" value="1"/>
</dbReference>
<evidence type="ECO:0000256" key="4">
    <source>
        <dbReference type="ARBA" id="ARBA00022833"/>
    </source>
</evidence>
<dbReference type="Pfam" id="PF03172">
    <property type="entry name" value="HSR"/>
    <property type="match status" value="1"/>
</dbReference>
<keyword evidence="4" id="KW-0862">Zinc</keyword>
<dbReference type="Ensembl" id="ENSCPOT00000032327.1">
    <property type="protein sequence ID" value="ENSCPOP00000021541.1"/>
    <property type="gene ID" value="ENSCPOG00000038210.1"/>
</dbReference>
<dbReference type="Gene3D" id="1.20.920.10">
    <property type="entry name" value="Bromodomain-like"/>
    <property type="match status" value="1"/>
</dbReference>
<keyword evidence="5" id="KW-0103">Bromodomain</keyword>
<feature type="region of interest" description="Disordered" evidence="8">
    <location>
        <begin position="130"/>
        <end position="251"/>
    </location>
</feature>
<feature type="compositionally biased region" description="Polar residues" evidence="8">
    <location>
        <begin position="150"/>
        <end position="160"/>
    </location>
</feature>
<dbReference type="Proteomes" id="UP000005447">
    <property type="component" value="Unassembled WGS sequence"/>
</dbReference>
<dbReference type="GO" id="GO:0003677">
    <property type="term" value="F:DNA binding"/>
    <property type="evidence" value="ECO:0007669"/>
    <property type="project" value="UniProtKB-KW"/>
</dbReference>
<dbReference type="PANTHER" id="PTHR46386">
    <property type="entry name" value="NUCLEAR BODY PROTEIN SP140"/>
    <property type="match status" value="1"/>
</dbReference>
<feature type="domain" description="PHD-type" evidence="9">
    <location>
        <begin position="642"/>
        <end position="688"/>
    </location>
</feature>
<dbReference type="Gene3D" id="3.30.40.10">
    <property type="entry name" value="Zinc/RING finger domain, C3HC4 (zinc finger)"/>
    <property type="match status" value="1"/>
</dbReference>
<evidence type="ECO:0000259" key="11">
    <source>
        <dbReference type="PROSITE" id="PS51414"/>
    </source>
</evidence>
<dbReference type="Pfam" id="PF01342">
    <property type="entry name" value="SAND"/>
    <property type="match status" value="1"/>
</dbReference>
<keyword evidence="13" id="KW-1185">Reference proteome</keyword>
<dbReference type="GO" id="GO:0031981">
    <property type="term" value="C:nuclear lumen"/>
    <property type="evidence" value="ECO:0007669"/>
    <property type="project" value="UniProtKB-ARBA"/>
</dbReference>
<dbReference type="InterPro" id="IPR001965">
    <property type="entry name" value="Znf_PHD"/>
</dbReference>
<evidence type="ECO:0000256" key="7">
    <source>
        <dbReference type="PROSITE-ProRule" id="PRU00146"/>
    </source>
</evidence>
<protein>
    <recommendedName>
        <fullName evidence="14">SP100 nuclear antigen</fullName>
    </recommendedName>
</protein>
<dbReference type="InterPro" id="IPR000770">
    <property type="entry name" value="SAND_dom"/>
</dbReference>
<dbReference type="SMART" id="SM00258">
    <property type="entry name" value="SAND"/>
    <property type="match status" value="1"/>
</dbReference>
<dbReference type="InterPro" id="IPR013083">
    <property type="entry name" value="Znf_RING/FYVE/PHD"/>
</dbReference>
<feature type="region of interest" description="Disordered" evidence="8">
    <location>
        <begin position="464"/>
        <end position="505"/>
    </location>
</feature>
<reference evidence="12" key="3">
    <citation type="submission" date="2025-09" db="UniProtKB">
        <authorList>
            <consortium name="Ensembl"/>
        </authorList>
    </citation>
    <scope>IDENTIFICATION</scope>
    <source>
        <strain evidence="12">2N</strain>
    </source>
</reference>
<feature type="compositionally biased region" description="Basic and acidic residues" evidence="8">
    <location>
        <begin position="193"/>
        <end position="208"/>
    </location>
</feature>
<dbReference type="SUPFAM" id="SSF57903">
    <property type="entry name" value="FYVE/PHD zinc finger"/>
    <property type="match status" value="1"/>
</dbReference>
<proteinExistence type="predicted"/>